<name>A0A6N9TQC5_DISTH</name>
<dbReference type="RefSeq" id="WP_163298447.1">
    <property type="nucleotide sequence ID" value="NZ_JAAGRR010000046.1"/>
</dbReference>
<dbReference type="GO" id="GO:0016757">
    <property type="term" value="F:glycosyltransferase activity"/>
    <property type="evidence" value="ECO:0007669"/>
    <property type="project" value="TreeGrafter"/>
</dbReference>
<accession>A0A6N9TQC5</accession>
<evidence type="ECO:0000313" key="3">
    <source>
        <dbReference type="Proteomes" id="UP000469346"/>
    </source>
</evidence>
<dbReference type="PANTHER" id="PTHR12526:SF635">
    <property type="entry name" value="GLYCOSYL TRANSFERASE GROUP 1"/>
    <property type="match status" value="1"/>
</dbReference>
<dbReference type="Proteomes" id="UP000469346">
    <property type="component" value="Unassembled WGS sequence"/>
</dbReference>
<organism evidence="2 3">
    <name type="scientific">Dissulfurirhabdus thermomarina</name>
    <dbReference type="NCBI Taxonomy" id="1765737"/>
    <lineage>
        <taxon>Bacteria</taxon>
        <taxon>Deltaproteobacteria</taxon>
        <taxon>Dissulfurirhabdaceae</taxon>
        <taxon>Dissulfurirhabdus</taxon>
    </lineage>
</organism>
<feature type="domain" description="Glycosyltransferase subfamily 4-like N-terminal" evidence="1">
    <location>
        <begin position="13"/>
        <end position="215"/>
    </location>
</feature>
<dbReference type="CDD" id="cd03825">
    <property type="entry name" value="GT4_WcaC-like"/>
    <property type="match status" value="1"/>
</dbReference>
<sequence length="418" mass="47296">MNIHHLNYSDLSGGAARAAYRIHHALLKHGLRSRLCVDHANSNEPSVCGPLGTWRKTLAALRPRVGALATGILRTGNPVLHSPAILPSRWPDRINSGDADVVHLHWICGEMLSIPDLARIRKPIVWTLHDMWAFCGAEHYTEDCRWREGYRRGNRPPHESGFDLNRWTWRRKRTHWRRPLHIATPSRWLADCVRESALMHGWPVTVVPNPIDIDRWRPLDQAMARSLLGLPADTPLVLFGSMDGGRDPRKGFDLLLDALAHLHEKMEKLHLVVFGQPAPDRPPEPGFPVHYIGHLHDDISLCLLYNAADVLVIPSRQDNLPNTGVESLACGTPVVAFDTCGLPDIVEHKRTGYLARAFDTEDLAEGISWVLVDRERHRMLRTHARAAAVSRFSEKVIIPRYIDWYKQAQEEQGRHGAA</sequence>
<dbReference type="SUPFAM" id="SSF53756">
    <property type="entry name" value="UDP-Glycosyltransferase/glycogen phosphorylase"/>
    <property type="match status" value="1"/>
</dbReference>
<dbReference type="AlphaFoldDB" id="A0A6N9TQC5"/>
<dbReference type="Gene3D" id="3.40.50.2000">
    <property type="entry name" value="Glycogen Phosphorylase B"/>
    <property type="match status" value="2"/>
</dbReference>
<evidence type="ECO:0000259" key="1">
    <source>
        <dbReference type="Pfam" id="PF13439"/>
    </source>
</evidence>
<comment type="caution">
    <text evidence="2">The sequence shown here is derived from an EMBL/GenBank/DDBJ whole genome shotgun (WGS) entry which is preliminary data.</text>
</comment>
<gene>
    <name evidence="2" type="ORF">G3N55_05535</name>
</gene>
<proteinExistence type="predicted"/>
<evidence type="ECO:0000313" key="2">
    <source>
        <dbReference type="EMBL" id="NDY42303.1"/>
    </source>
</evidence>
<keyword evidence="3" id="KW-1185">Reference proteome</keyword>
<dbReference type="Pfam" id="PF13692">
    <property type="entry name" value="Glyco_trans_1_4"/>
    <property type="match status" value="1"/>
</dbReference>
<protein>
    <submittedName>
        <fullName evidence="2">Glycosyltransferase</fullName>
    </submittedName>
</protein>
<dbReference type="Pfam" id="PF13439">
    <property type="entry name" value="Glyco_transf_4"/>
    <property type="match status" value="1"/>
</dbReference>
<reference evidence="2 3" key="1">
    <citation type="submission" date="2020-02" db="EMBL/GenBank/DDBJ databases">
        <title>Comparative genomics of sulfur disproportionating microorganisms.</title>
        <authorList>
            <person name="Ward L.M."/>
            <person name="Bertran E."/>
            <person name="Johnston D.T."/>
        </authorList>
    </citation>
    <scope>NUCLEOTIDE SEQUENCE [LARGE SCALE GENOMIC DNA]</scope>
    <source>
        <strain evidence="2 3">DSM 100025</strain>
    </source>
</reference>
<keyword evidence="2" id="KW-0808">Transferase</keyword>
<dbReference type="EMBL" id="JAAGRR010000046">
    <property type="protein sequence ID" value="NDY42303.1"/>
    <property type="molecule type" value="Genomic_DNA"/>
</dbReference>
<dbReference type="InterPro" id="IPR028098">
    <property type="entry name" value="Glyco_trans_4-like_N"/>
</dbReference>
<dbReference type="PANTHER" id="PTHR12526">
    <property type="entry name" value="GLYCOSYLTRANSFERASE"/>
    <property type="match status" value="1"/>
</dbReference>